<comment type="caution">
    <text evidence="1">The sequence shown here is derived from an EMBL/GenBank/DDBJ whole genome shotgun (WGS) entry which is preliminary data.</text>
</comment>
<organism evidence="1 2">
    <name type="scientific">Pacificimonas flava</name>
    <dbReference type="NCBI Taxonomy" id="1234595"/>
    <lineage>
        <taxon>Bacteria</taxon>
        <taxon>Pseudomonadati</taxon>
        <taxon>Pseudomonadota</taxon>
        <taxon>Alphaproteobacteria</taxon>
        <taxon>Sphingomonadales</taxon>
        <taxon>Sphingosinicellaceae</taxon>
        <taxon>Pacificimonas</taxon>
    </lineage>
</organism>
<evidence type="ECO:0000313" key="2">
    <source>
        <dbReference type="Proteomes" id="UP000198462"/>
    </source>
</evidence>
<sequence>MKASEMDGVFVAMAILGCGDAGSACQTLKIMDPDFETVDQCLDAAPAILDRLTALDYPEVVIDCDARPVLAERQKKERLG</sequence>
<evidence type="ECO:0000313" key="1">
    <source>
        <dbReference type="EMBL" id="OWV32387.1"/>
    </source>
</evidence>
<protein>
    <submittedName>
        <fullName evidence="1">Uncharacterized protein</fullName>
    </submittedName>
</protein>
<proteinExistence type="predicted"/>
<dbReference type="Proteomes" id="UP000198462">
    <property type="component" value="Unassembled WGS sequence"/>
</dbReference>
<name>A0A219B220_9SPHN</name>
<dbReference type="AlphaFoldDB" id="A0A219B220"/>
<dbReference type="EMBL" id="NFZT01000001">
    <property type="protein sequence ID" value="OWV32387.1"/>
    <property type="molecule type" value="Genomic_DNA"/>
</dbReference>
<dbReference type="PROSITE" id="PS51257">
    <property type="entry name" value="PROKAR_LIPOPROTEIN"/>
    <property type="match status" value="1"/>
</dbReference>
<keyword evidence="2" id="KW-1185">Reference proteome</keyword>
<gene>
    <name evidence="1" type="ORF">B5C34_02230</name>
</gene>
<accession>A0A219B220</accession>
<reference evidence="2" key="1">
    <citation type="submission" date="2017-05" db="EMBL/GenBank/DDBJ databases">
        <authorList>
            <person name="Lin X."/>
        </authorList>
    </citation>
    <scope>NUCLEOTIDE SEQUENCE [LARGE SCALE GENOMIC DNA]</scope>
    <source>
        <strain evidence="2">JLT2012</strain>
    </source>
</reference>